<gene>
    <name evidence="1" type="ORF">SAMN05421756_10644</name>
</gene>
<proteinExistence type="predicted"/>
<reference evidence="2" key="1">
    <citation type="submission" date="2016-10" db="EMBL/GenBank/DDBJ databases">
        <authorList>
            <person name="Varghese N."/>
            <person name="Submissions S."/>
        </authorList>
    </citation>
    <scope>NUCLEOTIDE SEQUENCE [LARGE SCALE GENOMIC DNA]</scope>
    <source>
        <strain evidence="2">CGMCC 4.6856</strain>
    </source>
</reference>
<dbReference type="PIRSF" id="PIRSF028451">
    <property type="entry name" value="UCP028451"/>
    <property type="match status" value="1"/>
</dbReference>
<dbReference type="EMBL" id="FOFA01000006">
    <property type="protein sequence ID" value="SEQ80112.1"/>
    <property type="molecule type" value="Genomic_DNA"/>
</dbReference>
<dbReference type="STRING" id="1036181.SAMN05421756_10644"/>
<organism evidence="1 2">
    <name type="scientific">Microlunatus flavus</name>
    <dbReference type="NCBI Taxonomy" id="1036181"/>
    <lineage>
        <taxon>Bacteria</taxon>
        <taxon>Bacillati</taxon>
        <taxon>Actinomycetota</taxon>
        <taxon>Actinomycetes</taxon>
        <taxon>Propionibacteriales</taxon>
        <taxon>Propionibacteriaceae</taxon>
        <taxon>Microlunatus</taxon>
    </lineage>
</organism>
<keyword evidence="2" id="KW-1185">Reference proteome</keyword>
<dbReference type="PANTHER" id="PTHR36452:SF1">
    <property type="entry name" value="DUF2461 DOMAIN-CONTAINING PROTEIN"/>
    <property type="match status" value="1"/>
</dbReference>
<dbReference type="Pfam" id="PF09365">
    <property type="entry name" value="DUF2461"/>
    <property type="match status" value="1"/>
</dbReference>
<dbReference type="NCBIfam" id="TIGR02453">
    <property type="entry name" value="TIGR02453 family protein"/>
    <property type="match status" value="1"/>
</dbReference>
<sequence length="235" mass="25817">MTPAASASLKAGAAFTGFGPDLVDFFEGLAADNSRTYWQAHRQAYEAGVRAPLEALAADLAPRFGEVKVFRPHRDVRFSADKRPYSEHASLAVAAEGGTALYLQISADELLLAAGLYAPTPDQLRRFRRAVDAGLPAVELDAVVVEAERGGLHLADGDPVKTAPRGYRRDHPRIDLLRRRSLTVGRSWEPSGWWSTSRLRDVVVETWTAALPLNDWCARHVGPPEHPEPRPGRRP</sequence>
<dbReference type="AlphaFoldDB" id="A0A1H9J000"/>
<dbReference type="PANTHER" id="PTHR36452">
    <property type="entry name" value="CHROMOSOME 12, WHOLE GENOME SHOTGUN SEQUENCE"/>
    <property type="match status" value="1"/>
</dbReference>
<dbReference type="InterPro" id="IPR012808">
    <property type="entry name" value="CHP02453"/>
</dbReference>
<evidence type="ECO:0000313" key="2">
    <source>
        <dbReference type="Proteomes" id="UP000198504"/>
    </source>
</evidence>
<name>A0A1H9J000_9ACTN</name>
<dbReference type="InterPro" id="IPR015996">
    <property type="entry name" value="UCP028451"/>
</dbReference>
<protein>
    <submittedName>
        <fullName evidence="1">TIGR02453 family protein</fullName>
    </submittedName>
</protein>
<accession>A0A1H9J000</accession>
<dbReference type="Proteomes" id="UP000198504">
    <property type="component" value="Unassembled WGS sequence"/>
</dbReference>
<evidence type="ECO:0000313" key="1">
    <source>
        <dbReference type="EMBL" id="SEQ80112.1"/>
    </source>
</evidence>